<organism evidence="1 2">
    <name type="scientific">Rangifer tarandus platyrhynchus</name>
    <name type="common">Svalbard reindeer</name>
    <dbReference type="NCBI Taxonomy" id="3082113"/>
    <lineage>
        <taxon>Eukaryota</taxon>
        <taxon>Metazoa</taxon>
        <taxon>Chordata</taxon>
        <taxon>Craniata</taxon>
        <taxon>Vertebrata</taxon>
        <taxon>Euteleostomi</taxon>
        <taxon>Mammalia</taxon>
        <taxon>Eutheria</taxon>
        <taxon>Laurasiatheria</taxon>
        <taxon>Artiodactyla</taxon>
        <taxon>Ruminantia</taxon>
        <taxon>Pecora</taxon>
        <taxon>Cervidae</taxon>
        <taxon>Odocoileinae</taxon>
        <taxon>Rangifer</taxon>
    </lineage>
</organism>
<accession>A0ABN8YGL3</accession>
<gene>
    <name evidence="1" type="ORF">MRATA1EN1_LOCUS9665</name>
</gene>
<dbReference type="Proteomes" id="UP001176941">
    <property type="component" value="Chromosome 2"/>
</dbReference>
<proteinExistence type="predicted"/>
<reference evidence="1" key="1">
    <citation type="submission" date="2023-04" db="EMBL/GenBank/DDBJ databases">
        <authorList>
            <consortium name="ELIXIR-Norway"/>
        </authorList>
    </citation>
    <scope>NUCLEOTIDE SEQUENCE [LARGE SCALE GENOMIC DNA]</scope>
</reference>
<evidence type="ECO:0000313" key="2">
    <source>
        <dbReference type="Proteomes" id="UP001176941"/>
    </source>
</evidence>
<sequence>MRYLLVRRLLYAVHLRDGHLGKPGRVVCGSVVLCYVWCYRCCASRKRRNVSAVPTAPRAFFQPLSSRLACLGFSEQCRQWDKRQLALSRISDAPDFT</sequence>
<protein>
    <recommendedName>
        <fullName evidence="3">Secreted protein</fullName>
    </recommendedName>
</protein>
<name>A0ABN8YGL3_RANTA</name>
<evidence type="ECO:0008006" key="3">
    <source>
        <dbReference type="Google" id="ProtNLM"/>
    </source>
</evidence>
<dbReference type="EMBL" id="OX459938">
    <property type="protein sequence ID" value="CAI9160703.1"/>
    <property type="molecule type" value="Genomic_DNA"/>
</dbReference>
<evidence type="ECO:0000313" key="1">
    <source>
        <dbReference type="EMBL" id="CAI9160703.1"/>
    </source>
</evidence>
<keyword evidence="2" id="KW-1185">Reference proteome</keyword>